<dbReference type="EMBL" id="PP882867">
    <property type="protein sequence ID" value="XBW75406.1"/>
    <property type="molecule type" value="Genomic_DNA"/>
</dbReference>
<reference evidence="1" key="1">
    <citation type="submission" date="2024-06" db="EMBL/GenBank/DDBJ databases">
        <authorList>
            <person name="Lu L."/>
            <person name="Wei N."/>
            <person name="Zhang R."/>
        </authorList>
    </citation>
    <scope>NUCLEOTIDE SEQUENCE</scope>
</reference>
<evidence type="ECO:0000313" key="1">
    <source>
        <dbReference type="EMBL" id="XBW75406.1"/>
    </source>
</evidence>
<accession>A0AAU7VHR1</accession>
<name>A0AAU7VHR1_9CAUD</name>
<organism evidence="1">
    <name type="scientific">Dinoroseobacter phage vB_DshS_R26L</name>
    <dbReference type="NCBI Taxonomy" id="3161158"/>
    <lineage>
        <taxon>Viruses</taxon>
        <taxon>Duplodnaviria</taxon>
        <taxon>Heunggongvirae</taxon>
        <taxon>Uroviricota</taxon>
        <taxon>Caudoviricetes</taxon>
        <taxon>Nanhaivirus</taxon>
    </lineage>
</organism>
<proteinExistence type="predicted"/>
<gene>
    <name evidence="1" type="ORF">vBDshSR26L_91</name>
</gene>
<protein>
    <submittedName>
        <fullName evidence="1">Uncharacterized protein</fullName>
    </submittedName>
</protein>
<sequence length="83" mass="8683">MAKNLQTYPVMKNGEFIGYADAEQIAKNDSLELFDESKADAIKAKAEIDSKKTAAAEKAVTAEKAKAQGGADAAAVKKAPPAK</sequence>